<dbReference type="AlphaFoldDB" id="E4LAP2"/>
<name>E4LAP2_9FIRM</name>
<gene>
    <name evidence="2" type="ORF">HMPREF9220_0179</name>
</gene>
<evidence type="ECO:0000313" key="2">
    <source>
        <dbReference type="EMBL" id="EFR42161.1"/>
    </source>
</evidence>
<accession>E4LAP2</accession>
<evidence type="ECO:0000256" key="1">
    <source>
        <dbReference type="SAM" id="Phobius"/>
    </source>
</evidence>
<dbReference type="OrthoDB" id="3239888at2"/>
<dbReference type="Proteomes" id="UP000004594">
    <property type="component" value="Unassembled WGS sequence"/>
</dbReference>
<organism evidence="2 3">
    <name type="scientific">Dialister micraerophilus UPII 345-E</name>
    <dbReference type="NCBI Taxonomy" id="910314"/>
    <lineage>
        <taxon>Bacteria</taxon>
        <taxon>Bacillati</taxon>
        <taxon>Bacillota</taxon>
        <taxon>Negativicutes</taxon>
        <taxon>Veillonellales</taxon>
        <taxon>Veillonellaceae</taxon>
        <taxon>Dialister</taxon>
    </lineage>
</organism>
<protein>
    <recommendedName>
        <fullName evidence="4">DUF4418 domain-containing protein</fullName>
    </recommendedName>
</protein>
<dbReference type="eggNOG" id="ENOG503344Q">
    <property type="taxonomic scope" value="Bacteria"/>
</dbReference>
<evidence type="ECO:0000313" key="3">
    <source>
        <dbReference type="Proteomes" id="UP000004594"/>
    </source>
</evidence>
<dbReference type="RefSeq" id="WP_007555209.1">
    <property type="nucleotide sequence ID" value="NZ_AENT01000030.1"/>
</dbReference>
<evidence type="ECO:0008006" key="4">
    <source>
        <dbReference type="Google" id="ProtNLM"/>
    </source>
</evidence>
<sequence>MIKYIFSLIMAIASLILAIGVKTFASACPAMPNGRFMTCHWAGEVVFGLGVLLLILSIIHFISKKIEMKQGISIAIFLNSIFTMLVSGNIVPLCMKTTMRCHMVMKPFVMVVAGIIAVVAIVDFFMRRKCLKKENCK</sequence>
<comment type="caution">
    <text evidence="2">The sequence shown here is derived from an EMBL/GenBank/DDBJ whole genome shotgun (WGS) entry which is preliminary data.</text>
</comment>
<proteinExistence type="predicted"/>
<feature type="transmembrane region" description="Helical" evidence="1">
    <location>
        <begin position="104"/>
        <end position="125"/>
    </location>
</feature>
<dbReference type="Pfam" id="PF14387">
    <property type="entry name" value="DUF4418"/>
    <property type="match status" value="1"/>
</dbReference>
<dbReference type="EMBL" id="AENT01000030">
    <property type="protein sequence ID" value="EFR42161.1"/>
    <property type="molecule type" value="Genomic_DNA"/>
</dbReference>
<dbReference type="InterPro" id="IPR025531">
    <property type="entry name" value="DUF4418"/>
</dbReference>
<keyword evidence="1" id="KW-0812">Transmembrane</keyword>
<feature type="transmembrane region" description="Helical" evidence="1">
    <location>
        <begin position="41"/>
        <end position="62"/>
    </location>
</feature>
<feature type="transmembrane region" description="Helical" evidence="1">
    <location>
        <begin position="74"/>
        <end position="92"/>
    </location>
</feature>
<keyword evidence="1" id="KW-1133">Transmembrane helix</keyword>
<reference evidence="2 3" key="1">
    <citation type="submission" date="2010-11" db="EMBL/GenBank/DDBJ databases">
        <authorList>
            <person name="Durkin A.S."/>
            <person name="Madupu R."/>
            <person name="Torralba M."/>
            <person name="Gillis M."/>
            <person name="Methe B."/>
            <person name="Sutton G."/>
            <person name="Nelson K.E."/>
        </authorList>
    </citation>
    <scope>NUCLEOTIDE SEQUENCE [LARGE SCALE GENOMIC DNA]</scope>
    <source>
        <strain evidence="2 3">UPII 345-E</strain>
    </source>
</reference>
<keyword evidence="1" id="KW-0472">Membrane</keyword>